<dbReference type="PROSITE" id="PS00292">
    <property type="entry name" value="CYCLINS"/>
    <property type="match status" value="1"/>
</dbReference>
<dbReference type="CDD" id="cd20504">
    <property type="entry name" value="CYCLIN_CCNA_rpt1"/>
    <property type="match status" value="1"/>
</dbReference>
<sequence>MATIRIYEDQENRIAETKRNKDSSLGLKDHNQQGQPGLQHQKRAVLGVLHNNCHRNKPEITKDDKYTKAKAYIPPQLEYKVFEDKRDAPFKIYEEKVEEKQHQHQQKTVVFRDHDTQVQVNRVTEITSSSTSTVSIKDNERRPVLEVNPVSIVSTYRPVLQEIPDLTIELCKRTDEYHPGSPMSLDKSIASMMSIESAKKELRNNKRDGIKTLKNNFYDVDEYRADIYNYLRIAETHHRPKPGYMKKQPDITYAMRSILVDWLVEVAEEYRLQSETLYLAVSYIDRFLSYMSVVRAKLQLVGTAAMFIAAKYEEIYPPDVGEFVYITDDTYTKKQVLRMEHLILRVLSFDLTVPTPLAFIRDLCISNNLSDKILYLAMYLCELSMLEADPYLQFLPSHLASSAVAVARHTLQEEAWPHELELSTGYNLNDLKKCIKYLTDTFSNAQNIPQQAIQEKYKSSKYAHVALLLPRSTEVLAYDDDDSESA</sequence>
<keyword evidence="4 6" id="KW-0195">Cyclin</keyword>
<feature type="region of interest" description="Disordered" evidence="7">
    <location>
        <begin position="16"/>
        <end position="39"/>
    </location>
</feature>
<dbReference type="InterPro" id="IPR032447">
    <property type="entry name" value="Cyclin-A_N"/>
</dbReference>
<feature type="domain" description="Cyclin C-terminal" evidence="9">
    <location>
        <begin position="354"/>
        <end position="471"/>
    </location>
</feature>
<dbReference type="PANTHER" id="PTHR10177">
    <property type="entry name" value="CYCLINS"/>
    <property type="match status" value="1"/>
</dbReference>
<reference evidence="10 11" key="1">
    <citation type="journal article" date="2021" name="J. Hered.">
        <title>A chromosome-level genome assembly of the parasitoid wasp, Cotesia glomerata (Hymenoptera: Braconidae).</title>
        <authorList>
            <person name="Pinto B.J."/>
            <person name="Weis J.J."/>
            <person name="Gamble T."/>
            <person name="Ode P.J."/>
            <person name="Paul R."/>
            <person name="Zaspel J.M."/>
        </authorList>
    </citation>
    <scope>NUCLEOTIDE SEQUENCE [LARGE SCALE GENOMIC DNA]</scope>
    <source>
        <strain evidence="10">CgM1</strain>
    </source>
</reference>
<dbReference type="InterPro" id="IPR048258">
    <property type="entry name" value="Cyclins_cyclin-box"/>
</dbReference>
<keyword evidence="5" id="KW-0131">Cell cycle</keyword>
<evidence type="ECO:0000313" key="10">
    <source>
        <dbReference type="EMBL" id="KAH0555562.1"/>
    </source>
</evidence>
<evidence type="ECO:0008006" key="12">
    <source>
        <dbReference type="Google" id="ProtNLM"/>
    </source>
</evidence>
<dbReference type="Pfam" id="PF00134">
    <property type="entry name" value="Cyclin_N"/>
    <property type="match status" value="1"/>
</dbReference>
<evidence type="ECO:0000313" key="11">
    <source>
        <dbReference type="Proteomes" id="UP000826195"/>
    </source>
</evidence>
<evidence type="ECO:0000256" key="6">
    <source>
        <dbReference type="RuleBase" id="RU000383"/>
    </source>
</evidence>
<feature type="compositionally biased region" description="Basic and acidic residues" evidence="7">
    <location>
        <begin position="16"/>
        <end position="31"/>
    </location>
</feature>
<dbReference type="PIRSF" id="PIRSF001771">
    <property type="entry name" value="Cyclin_A_B_D_E"/>
    <property type="match status" value="1"/>
</dbReference>
<dbReference type="SMART" id="SM01332">
    <property type="entry name" value="Cyclin_C"/>
    <property type="match status" value="1"/>
</dbReference>
<dbReference type="InterPro" id="IPR013763">
    <property type="entry name" value="Cyclin-like_dom"/>
</dbReference>
<dbReference type="SMART" id="SM00385">
    <property type="entry name" value="CYCLIN"/>
    <property type="match status" value="2"/>
</dbReference>
<dbReference type="GO" id="GO:0005634">
    <property type="term" value="C:nucleus"/>
    <property type="evidence" value="ECO:0007669"/>
    <property type="project" value="UniProtKB-ARBA"/>
</dbReference>
<dbReference type="SUPFAM" id="SSF47954">
    <property type="entry name" value="Cyclin-like"/>
    <property type="match status" value="2"/>
</dbReference>
<dbReference type="FunFam" id="1.10.472.10:FF:000001">
    <property type="entry name" value="G2/mitotic-specific cyclin"/>
    <property type="match status" value="1"/>
</dbReference>
<dbReference type="InterPro" id="IPR004367">
    <property type="entry name" value="Cyclin_C-dom"/>
</dbReference>
<evidence type="ECO:0000259" key="9">
    <source>
        <dbReference type="SMART" id="SM01332"/>
    </source>
</evidence>
<dbReference type="GO" id="GO:0044772">
    <property type="term" value="P:mitotic cell cycle phase transition"/>
    <property type="evidence" value="ECO:0007669"/>
    <property type="project" value="InterPro"/>
</dbReference>
<dbReference type="Proteomes" id="UP000826195">
    <property type="component" value="Unassembled WGS sequence"/>
</dbReference>
<feature type="domain" description="Cyclin-like" evidence="8">
    <location>
        <begin position="261"/>
        <end position="345"/>
    </location>
</feature>
<evidence type="ECO:0000256" key="1">
    <source>
        <dbReference type="ARBA" id="ARBA00006955"/>
    </source>
</evidence>
<evidence type="ECO:0000256" key="5">
    <source>
        <dbReference type="ARBA" id="ARBA00023306"/>
    </source>
</evidence>
<gene>
    <name evidence="10" type="ORF">KQX54_020127</name>
</gene>
<feature type="domain" description="Cyclin-like" evidence="8">
    <location>
        <begin position="358"/>
        <end position="440"/>
    </location>
</feature>
<dbReference type="Pfam" id="PF02984">
    <property type="entry name" value="Cyclin_C"/>
    <property type="match status" value="1"/>
</dbReference>
<keyword evidence="2" id="KW-0132">Cell division</keyword>
<dbReference type="Pfam" id="PF16500">
    <property type="entry name" value="Cyclin_N2"/>
    <property type="match status" value="1"/>
</dbReference>
<dbReference type="GO" id="GO:0051301">
    <property type="term" value="P:cell division"/>
    <property type="evidence" value="ECO:0007669"/>
    <property type="project" value="UniProtKB-KW"/>
</dbReference>
<organism evidence="10 11">
    <name type="scientific">Cotesia glomerata</name>
    <name type="common">Lepidopteran parasitic wasp</name>
    <name type="synonym">Apanteles glomeratus</name>
    <dbReference type="NCBI Taxonomy" id="32391"/>
    <lineage>
        <taxon>Eukaryota</taxon>
        <taxon>Metazoa</taxon>
        <taxon>Ecdysozoa</taxon>
        <taxon>Arthropoda</taxon>
        <taxon>Hexapoda</taxon>
        <taxon>Insecta</taxon>
        <taxon>Pterygota</taxon>
        <taxon>Neoptera</taxon>
        <taxon>Endopterygota</taxon>
        <taxon>Hymenoptera</taxon>
        <taxon>Apocrita</taxon>
        <taxon>Ichneumonoidea</taxon>
        <taxon>Braconidae</taxon>
        <taxon>Microgastrinae</taxon>
        <taxon>Cotesia</taxon>
    </lineage>
</organism>
<dbReference type="InterPro" id="IPR039361">
    <property type="entry name" value="Cyclin"/>
</dbReference>
<dbReference type="AlphaFoldDB" id="A0AAV7IV93"/>
<comment type="caution">
    <text evidence="10">The sequence shown here is derived from an EMBL/GenBank/DDBJ whole genome shotgun (WGS) entry which is preliminary data.</text>
</comment>
<dbReference type="CDD" id="cd20505">
    <property type="entry name" value="CYCLIN_CCNA_rpt2"/>
    <property type="match status" value="1"/>
</dbReference>
<keyword evidence="3" id="KW-0498">Mitosis</keyword>
<evidence type="ECO:0000256" key="3">
    <source>
        <dbReference type="ARBA" id="ARBA00022776"/>
    </source>
</evidence>
<evidence type="ECO:0000256" key="4">
    <source>
        <dbReference type="ARBA" id="ARBA00023127"/>
    </source>
</evidence>
<dbReference type="InterPro" id="IPR006671">
    <property type="entry name" value="Cyclin_N"/>
</dbReference>
<accession>A0AAV7IV93</accession>
<dbReference type="InterPro" id="IPR036915">
    <property type="entry name" value="Cyclin-like_sf"/>
</dbReference>
<dbReference type="EMBL" id="JAHXZJ010001119">
    <property type="protein sequence ID" value="KAH0555562.1"/>
    <property type="molecule type" value="Genomic_DNA"/>
</dbReference>
<dbReference type="GO" id="GO:0016538">
    <property type="term" value="F:cyclin-dependent protein serine/threonine kinase regulator activity"/>
    <property type="evidence" value="ECO:0007669"/>
    <property type="project" value="InterPro"/>
</dbReference>
<dbReference type="InterPro" id="IPR046965">
    <property type="entry name" value="Cyclin_A/B-like"/>
</dbReference>
<keyword evidence="11" id="KW-1185">Reference proteome</keyword>
<comment type="similarity">
    <text evidence="1">Belongs to the cyclin family. Cyclin AB subfamily.</text>
</comment>
<evidence type="ECO:0000256" key="2">
    <source>
        <dbReference type="ARBA" id="ARBA00022618"/>
    </source>
</evidence>
<name>A0AAV7IV93_COTGL</name>
<evidence type="ECO:0000259" key="8">
    <source>
        <dbReference type="SMART" id="SM00385"/>
    </source>
</evidence>
<proteinExistence type="inferred from homology"/>
<protein>
    <recommendedName>
        <fullName evidence="12">Cyclin A</fullName>
    </recommendedName>
</protein>
<evidence type="ECO:0000256" key="7">
    <source>
        <dbReference type="SAM" id="MobiDB-lite"/>
    </source>
</evidence>
<dbReference type="Gene3D" id="1.10.472.10">
    <property type="entry name" value="Cyclin-like"/>
    <property type="match status" value="2"/>
</dbReference>